<feature type="region of interest" description="Disordered" evidence="1">
    <location>
        <begin position="37"/>
        <end position="252"/>
    </location>
</feature>
<feature type="compositionally biased region" description="Basic residues" evidence="1">
    <location>
        <begin position="103"/>
        <end position="114"/>
    </location>
</feature>
<sequence length="333" mass="34454">MADTAASPPSAESGAAILSEQLSALVLKDEDADAAMADADAANADAASEHQDISELTSALTPTAEPGDMENAAPPNRRPLFSSMREALESSGQVKEEPGGYVIKRHSGRQKHQFRSGESAGKPKYRHPNQRSDKAAAAAPDPDDEADAAGYTVIRRRSSCDESSSSCASAPATSSHSSAGRRNPRASTPARAGKRPQQQQQRPRRSSTSALPQSSSLRAPAAPSTSVPPGFQPQPATSRVLRPPPGLTPAASGWVVKAAAPAERANKIEEPPVAALWPEVTTAGKTQSGWGEAAGLQAPAWAAPTAGSAAPAQAQQREDADDDDLLARLGVTL</sequence>
<reference evidence="2" key="1">
    <citation type="submission" date="2023-04" db="EMBL/GenBank/DDBJ databases">
        <title>Phytophthora fragariaefolia NBRC 109709.</title>
        <authorList>
            <person name="Ichikawa N."/>
            <person name="Sato H."/>
            <person name="Tonouchi N."/>
        </authorList>
    </citation>
    <scope>NUCLEOTIDE SEQUENCE</scope>
    <source>
        <strain evidence="2">NBRC 109709</strain>
    </source>
</reference>
<feature type="compositionally biased region" description="Low complexity" evidence="1">
    <location>
        <begin position="37"/>
        <end position="46"/>
    </location>
</feature>
<name>A0A9W6U4Y1_9STRA</name>
<dbReference type="Proteomes" id="UP001165121">
    <property type="component" value="Unassembled WGS sequence"/>
</dbReference>
<feature type="region of interest" description="Disordered" evidence="1">
    <location>
        <begin position="301"/>
        <end position="322"/>
    </location>
</feature>
<dbReference type="EMBL" id="BSXT01000374">
    <property type="protein sequence ID" value="GMF25948.1"/>
    <property type="molecule type" value="Genomic_DNA"/>
</dbReference>
<evidence type="ECO:0000256" key="1">
    <source>
        <dbReference type="SAM" id="MobiDB-lite"/>
    </source>
</evidence>
<gene>
    <name evidence="2" type="ORF">Pfra01_000476700</name>
</gene>
<proteinExistence type="predicted"/>
<feature type="compositionally biased region" description="Low complexity" evidence="1">
    <location>
        <begin position="301"/>
        <end position="315"/>
    </location>
</feature>
<keyword evidence="3" id="KW-1185">Reference proteome</keyword>
<evidence type="ECO:0000313" key="3">
    <source>
        <dbReference type="Proteomes" id="UP001165121"/>
    </source>
</evidence>
<accession>A0A9W6U4Y1</accession>
<evidence type="ECO:0000313" key="2">
    <source>
        <dbReference type="EMBL" id="GMF25948.1"/>
    </source>
</evidence>
<organism evidence="2 3">
    <name type="scientific">Phytophthora fragariaefolia</name>
    <dbReference type="NCBI Taxonomy" id="1490495"/>
    <lineage>
        <taxon>Eukaryota</taxon>
        <taxon>Sar</taxon>
        <taxon>Stramenopiles</taxon>
        <taxon>Oomycota</taxon>
        <taxon>Peronosporomycetes</taxon>
        <taxon>Peronosporales</taxon>
        <taxon>Peronosporaceae</taxon>
        <taxon>Phytophthora</taxon>
    </lineage>
</organism>
<comment type="caution">
    <text evidence="2">The sequence shown here is derived from an EMBL/GenBank/DDBJ whole genome shotgun (WGS) entry which is preliminary data.</text>
</comment>
<dbReference type="OrthoDB" id="127504at2759"/>
<feature type="compositionally biased region" description="Low complexity" evidence="1">
    <location>
        <begin position="195"/>
        <end position="216"/>
    </location>
</feature>
<protein>
    <submittedName>
        <fullName evidence="2">Unnamed protein product</fullName>
    </submittedName>
</protein>
<dbReference type="AlphaFoldDB" id="A0A9W6U4Y1"/>
<feature type="compositionally biased region" description="Low complexity" evidence="1">
    <location>
        <begin position="161"/>
        <end position="178"/>
    </location>
</feature>